<dbReference type="Pfam" id="PF09838">
    <property type="entry name" value="DUF2065"/>
    <property type="match status" value="1"/>
</dbReference>
<evidence type="ECO:0000256" key="1">
    <source>
        <dbReference type="SAM" id="Phobius"/>
    </source>
</evidence>
<organism evidence="2 3">
    <name type="scientific">Aquibaculum arenosum</name>
    <dbReference type="NCBI Taxonomy" id="3032591"/>
    <lineage>
        <taxon>Bacteria</taxon>
        <taxon>Pseudomonadati</taxon>
        <taxon>Pseudomonadota</taxon>
        <taxon>Alphaproteobacteria</taxon>
        <taxon>Rhodospirillales</taxon>
        <taxon>Rhodovibrionaceae</taxon>
        <taxon>Aquibaculum</taxon>
    </lineage>
</organism>
<reference evidence="2 3" key="1">
    <citation type="submission" date="2023-03" db="EMBL/GenBank/DDBJ databases">
        <title>Fodinicurvata sp. CAU 1616 isolated from sea sendiment.</title>
        <authorList>
            <person name="Kim W."/>
        </authorList>
    </citation>
    <scope>NUCLEOTIDE SEQUENCE [LARGE SCALE GENOMIC DNA]</scope>
    <source>
        <strain evidence="2 3">CAU 1616</strain>
    </source>
</reference>
<sequence>MTDLLTALALVLVIEGLMLALAPNVPQRVLLLLAQVPHSVLRTGGLAAMALGTFFVWLLRG</sequence>
<name>A0ABT5YMK4_9PROT</name>
<dbReference type="Proteomes" id="UP001215503">
    <property type="component" value="Unassembled WGS sequence"/>
</dbReference>
<keyword evidence="1" id="KW-0472">Membrane</keyword>
<evidence type="ECO:0000313" key="2">
    <source>
        <dbReference type="EMBL" id="MDF2096104.1"/>
    </source>
</evidence>
<gene>
    <name evidence="2" type="ORF">P2G67_08960</name>
</gene>
<keyword evidence="1" id="KW-1133">Transmembrane helix</keyword>
<evidence type="ECO:0000313" key="3">
    <source>
        <dbReference type="Proteomes" id="UP001215503"/>
    </source>
</evidence>
<feature type="transmembrane region" description="Helical" evidence="1">
    <location>
        <begin position="40"/>
        <end position="59"/>
    </location>
</feature>
<dbReference type="PANTHER" id="PTHR38602:SF1">
    <property type="entry name" value="INNER MEMBRANE PROTEIN"/>
    <property type="match status" value="1"/>
</dbReference>
<dbReference type="InterPro" id="IPR019201">
    <property type="entry name" value="DUF2065"/>
</dbReference>
<keyword evidence="1" id="KW-0812">Transmembrane</keyword>
<protein>
    <submittedName>
        <fullName evidence="2">DUF2065 domain-containing protein</fullName>
    </submittedName>
</protein>
<dbReference type="PANTHER" id="PTHR38602">
    <property type="entry name" value="INNER MEMBRANE PROTEIN-RELATED"/>
    <property type="match status" value="1"/>
</dbReference>
<dbReference type="EMBL" id="JARHUD010000004">
    <property type="protein sequence ID" value="MDF2096104.1"/>
    <property type="molecule type" value="Genomic_DNA"/>
</dbReference>
<accession>A0ABT5YMK4</accession>
<keyword evidence="3" id="KW-1185">Reference proteome</keyword>
<proteinExistence type="predicted"/>
<comment type="caution">
    <text evidence="2">The sequence shown here is derived from an EMBL/GenBank/DDBJ whole genome shotgun (WGS) entry which is preliminary data.</text>
</comment>
<dbReference type="RefSeq" id="WP_275822174.1">
    <property type="nucleotide sequence ID" value="NZ_JARHUD010000004.1"/>
</dbReference>